<comment type="subunit">
    <text evidence="14">Part of an enzyme complex containing four subunits: a flavoprotein, an iron-sulfur protein, plus two membrane-anchoring proteins, SdhC and SdhD. The complex can form homotrimers.</text>
</comment>
<comment type="cofactor">
    <cofactor evidence="1">
        <name>heme</name>
        <dbReference type="ChEBI" id="CHEBI:30413"/>
    </cofactor>
</comment>
<proteinExistence type="inferred from homology"/>
<keyword evidence="8 15" id="KW-0812">Transmembrane</keyword>
<accession>A0ABZ0ULX4</accession>
<dbReference type="CDD" id="cd03499">
    <property type="entry name" value="SQR_TypeC_SdhC"/>
    <property type="match status" value="1"/>
</dbReference>
<sequence>MMNKERPLSPHLTIYRPQITSVLSIMHRMTGFGLFLGLIAILWTLNICSFKAANIQQIKGILVYITENKFFFAVMIMWSYCLFYHLCAGIRYLFWDAGKGMELRVVNFTGWLTIACSVIITYVFWHAIVFGDCYGF</sequence>
<evidence type="ECO:0000256" key="11">
    <source>
        <dbReference type="ARBA" id="ARBA00022989"/>
    </source>
</evidence>
<gene>
    <name evidence="16" type="ORF">Bandiella_00848</name>
</gene>
<comment type="subcellular location">
    <subcellularLocation>
        <location evidence="3">Membrane</location>
        <topology evidence="3">Multi-pass membrane protein</topology>
    </subcellularLocation>
</comment>
<evidence type="ECO:0000313" key="16">
    <source>
        <dbReference type="EMBL" id="WPX96724.1"/>
    </source>
</evidence>
<protein>
    <recommendedName>
        <fullName evidence="6">Succinate dehydrogenase cytochrome b556 subunit</fullName>
    </recommendedName>
</protein>
<dbReference type="InterPro" id="IPR014314">
    <property type="entry name" value="Succ_DH_cytb556"/>
</dbReference>
<evidence type="ECO:0000256" key="3">
    <source>
        <dbReference type="ARBA" id="ARBA00004141"/>
    </source>
</evidence>
<comment type="pathway">
    <text evidence="4">Carbohydrate metabolism; tricarboxylic acid cycle.</text>
</comment>
<reference evidence="16 17" key="1">
    <citation type="submission" date="2022-11" db="EMBL/GenBank/DDBJ databases">
        <title>Host association and intracellularity evolved multiple times independently in the Rickettsiales.</title>
        <authorList>
            <person name="Castelli M."/>
            <person name="Nardi T."/>
            <person name="Gammuto L."/>
            <person name="Bellinzona G."/>
            <person name="Sabaneyeva E."/>
            <person name="Potekhin A."/>
            <person name="Serra V."/>
            <person name="Petroni G."/>
            <person name="Sassera D."/>
        </authorList>
    </citation>
    <scope>NUCLEOTIDE SEQUENCE [LARGE SCALE GENOMIC DNA]</scope>
    <source>
        <strain evidence="16 17">NDG2</strain>
    </source>
</reference>
<keyword evidence="7" id="KW-0349">Heme</keyword>
<evidence type="ECO:0000256" key="6">
    <source>
        <dbReference type="ARBA" id="ARBA00020076"/>
    </source>
</evidence>
<evidence type="ECO:0000256" key="2">
    <source>
        <dbReference type="ARBA" id="ARBA00004050"/>
    </source>
</evidence>
<evidence type="ECO:0000256" key="7">
    <source>
        <dbReference type="ARBA" id="ARBA00022617"/>
    </source>
</evidence>
<keyword evidence="10" id="KW-0813">Transport</keyword>
<keyword evidence="11 15" id="KW-1133">Transmembrane helix</keyword>
<keyword evidence="17" id="KW-1185">Reference proteome</keyword>
<evidence type="ECO:0000256" key="1">
    <source>
        <dbReference type="ARBA" id="ARBA00001971"/>
    </source>
</evidence>
<keyword evidence="12" id="KW-0408">Iron</keyword>
<organism evidence="16 17">
    <name type="scientific">Candidatus Bandiella euplotis</name>
    <dbReference type="NCBI Taxonomy" id="1664265"/>
    <lineage>
        <taxon>Bacteria</taxon>
        <taxon>Pseudomonadati</taxon>
        <taxon>Pseudomonadota</taxon>
        <taxon>Alphaproteobacteria</taxon>
        <taxon>Rickettsiales</taxon>
        <taxon>Candidatus Midichloriaceae</taxon>
        <taxon>Candidatus Bandiella</taxon>
    </lineage>
</organism>
<evidence type="ECO:0000256" key="10">
    <source>
        <dbReference type="ARBA" id="ARBA00022982"/>
    </source>
</evidence>
<dbReference type="Proteomes" id="UP001327219">
    <property type="component" value="Chromosome"/>
</dbReference>
<comment type="function">
    <text evidence="2">Membrane-anchoring subunit of succinate dehydrogenase (SDH).</text>
</comment>
<dbReference type="PROSITE" id="PS01000">
    <property type="entry name" value="SDH_CYT_1"/>
    <property type="match status" value="1"/>
</dbReference>
<keyword evidence="10" id="KW-0249">Electron transport</keyword>
<keyword evidence="13 15" id="KW-0472">Membrane</keyword>
<evidence type="ECO:0000256" key="15">
    <source>
        <dbReference type="SAM" id="Phobius"/>
    </source>
</evidence>
<comment type="similarity">
    <text evidence="5">Belongs to the cytochrome b560 family.</text>
</comment>
<dbReference type="Pfam" id="PF01127">
    <property type="entry name" value="Sdh_cyt"/>
    <property type="match status" value="1"/>
</dbReference>
<dbReference type="InterPro" id="IPR000701">
    <property type="entry name" value="SuccDH_FuR_B_TM-su"/>
</dbReference>
<evidence type="ECO:0000313" key="17">
    <source>
        <dbReference type="Proteomes" id="UP001327219"/>
    </source>
</evidence>
<evidence type="ECO:0000256" key="13">
    <source>
        <dbReference type="ARBA" id="ARBA00023136"/>
    </source>
</evidence>
<feature type="transmembrane region" description="Helical" evidence="15">
    <location>
        <begin position="106"/>
        <end position="128"/>
    </location>
</feature>
<feature type="transmembrane region" description="Helical" evidence="15">
    <location>
        <begin position="21"/>
        <end position="43"/>
    </location>
</feature>
<dbReference type="InterPro" id="IPR034804">
    <property type="entry name" value="SQR/QFR_C/D"/>
</dbReference>
<evidence type="ECO:0000256" key="14">
    <source>
        <dbReference type="ARBA" id="ARBA00025912"/>
    </source>
</evidence>
<evidence type="ECO:0000256" key="12">
    <source>
        <dbReference type="ARBA" id="ARBA00023004"/>
    </source>
</evidence>
<evidence type="ECO:0000256" key="9">
    <source>
        <dbReference type="ARBA" id="ARBA00022723"/>
    </source>
</evidence>
<dbReference type="NCBIfam" id="TIGR02970">
    <property type="entry name" value="succ_dehyd_cytB"/>
    <property type="match status" value="1"/>
</dbReference>
<dbReference type="RefSeq" id="WP_323732450.1">
    <property type="nucleotide sequence ID" value="NZ_CP110820.1"/>
</dbReference>
<evidence type="ECO:0000256" key="8">
    <source>
        <dbReference type="ARBA" id="ARBA00022692"/>
    </source>
</evidence>
<dbReference type="PANTHER" id="PTHR10978:SF5">
    <property type="entry name" value="SUCCINATE DEHYDROGENASE CYTOCHROME B560 SUBUNIT, MITOCHONDRIAL"/>
    <property type="match status" value="1"/>
</dbReference>
<evidence type="ECO:0000256" key="5">
    <source>
        <dbReference type="ARBA" id="ARBA00007244"/>
    </source>
</evidence>
<dbReference type="InterPro" id="IPR018495">
    <property type="entry name" value="Succ_DH_cyt_bsu_CS"/>
</dbReference>
<feature type="transmembrane region" description="Helical" evidence="15">
    <location>
        <begin position="70"/>
        <end position="94"/>
    </location>
</feature>
<dbReference type="PIRSF" id="PIRSF000178">
    <property type="entry name" value="SDH_cyt_b560"/>
    <property type="match status" value="1"/>
</dbReference>
<keyword evidence="9" id="KW-0479">Metal-binding</keyword>
<dbReference type="PANTHER" id="PTHR10978">
    <property type="entry name" value="SUCCINATE DEHYDROGENASE CYTOCHROME B560 SUBUNIT"/>
    <property type="match status" value="1"/>
</dbReference>
<evidence type="ECO:0000256" key="4">
    <source>
        <dbReference type="ARBA" id="ARBA00005163"/>
    </source>
</evidence>
<name>A0ABZ0ULX4_9RICK</name>
<dbReference type="EMBL" id="CP110820">
    <property type="protein sequence ID" value="WPX96724.1"/>
    <property type="molecule type" value="Genomic_DNA"/>
</dbReference>
<dbReference type="SUPFAM" id="SSF81343">
    <property type="entry name" value="Fumarate reductase respiratory complex transmembrane subunits"/>
    <property type="match status" value="1"/>
</dbReference>
<dbReference type="Gene3D" id="1.20.1300.10">
    <property type="entry name" value="Fumarate reductase/succinate dehydrogenase, transmembrane subunit"/>
    <property type="match status" value="1"/>
</dbReference>